<evidence type="ECO:0000256" key="1">
    <source>
        <dbReference type="PROSITE-ProRule" id="PRU00042"/>
    </source>
</evidence>
<sequence>MPFTNTLTDAEEAVIEYLFNTYINTSMCEDTPATEGLSPLEPFSAVRGLSADAFSDITPPSPCPSLSLPGTDLSSAPSTLPPATPASLAPPPLVLVEDEPMDDGEPSVLRVTQSSKKSRAVALSKREGKKPAAARTAQAPYPASSTRVTHPSPSFSISPAISGTARGGTSAVRITKRRNQRVDASVALSAPPTPSSSSAAGPFMCPYCSHLSDSRGDLNRHVKTHTRDDDLWLCCGVPVARAAEYGYVPAIQHEVSVHAGMEMVGGCHTAMSRKDALGRHLRTQGCMGDCCGEWLKGNQLAARKAHAKAAAKAEAKAKGKGRAPR</sequence>
<dbReference type="OMA" id="PTIPDYH"/>
<feature type="domain" description="C2H2-type" evidence="3">
    <location>
        <begin position="203"/>
        <end position="230"/>
    </location>
</feature>
<reference evidence="4 5" key="1">
    <citation type="submission" date="2016-10" db="EMBL/GenBank/DDBJ databases">
        <title>Genome sequence of the basidiomycete white-rot fungus Trametes pubescens.</title>
        <authorList>
            <person name="Makela M.R."/>
            <person name="Granchi Z."/>
            <person name="Peng M."/>
            <person name="De Vries R.P."/>
            <person name="Grigoriev I."/>
            <person name="Riley R."/>
            <person name="Hilden K."/>
        </authorList>
    </citation>
    <scope>NUCLEOTIDE SEQUENCE [LARGE SCALE GENOMIC DNA]</scope>
    <source>
        <strain evidence="4 5">FBCC735</strain>
    </source>
</reference>
<protein>
    <recommendedName>
        <fullName evidence="3">C2H2-type domain-containing protein</fullName>
    </recommendedName>
</protein>
<gene>
    <name evidence="4" type="ORF">TRAPUB_10253</name>
</gene>
<dbReference type="OrthoDB" id="8922241at2759"/>
<evidence type="ECO:0000313" key="4">
    <source>
        <dbReference type="EMBL" id="OJT13234.1"/>
    </source>
</evidence>
<evidence type="ECO:0000313" key="5">
    <source>
        <dbReference type="Proteomes" id="UP000184267"/>
    </source>
</evidence>
<keyword evidence="1" id="KW-0863">Zinc-finger</keyword>
<dbReference type="InterPro" id="IPR013087">
    <property type="entry name" value="Znf_C2H2_type"/>
</dbReference>
<feature type="compositionally biased region" description="Pro residues" evidence="2">
    <location>
        <begin position="79"/>
        <end position="93"/>
    </location>
</feature>
<accession>A0A1M2W049</accession>
<dbReference type="AlphaFoldDB" id="A0A1M2W049"/>
<comment type="caution">
    <text evidence="4">The sequence shown here is derived from an EMBL/GenBank/DDBJ whole genome shotgun (WGS) entry which is preliminary data.</text>
</comment>
<evidence type="ECO:0000256" key="2">
    <source>
        <dbReference type="SAM" id="MobiDB-lite"/>
    </source>
</evidence>
<proteinExistence type="predicted"/>
<keyword evidence="1" id="KW-0479">Metal-binding</keyword>
<dbReference type="GO" id="GO:0008270">
    <property type="term" value="F:zinc ion binding"/>
    <property type="evidence" value="ECO:0007669"/>
    <property type="project" value="UniProtKB-KW"/>
</dbReference>
<feature type="compositionally biased region" description="Low complexity" evidence="2">
    <location>
        <begin position="131"/>
        <end position="143"/>
    </location>
</feature>
<dbReference type="Gene3D" id="3.30.160.60">
    <property type="entry name" value="Classic Zinc Finger"/>
    <property type="match status" value="1"/>
</dbReference>
<keyword evidence="1" id="KW-0862">Zinc</keyword>
<feature type="region of interest" description="Disordered" evidence="2">
    <location>
        <begin position="56"/>
        <end position="173"/>
    </location>
</feature>
<name>A0A1M2W049_TRAPU</name>
<dbReference type="SMART" id="SM00355">
    <property type="entry name" value="ZnF_C2H2"/>
    <property type="match status" value="1"/>
</dbReference>
<dbReference type="STRING" id="154538.A0A1M2W049"/>
<organism evidence="4 5">
    <name type="scientific">Trametes pubescens</name>
    <name type="common">White-rot fungus</name>
    <dbReference type="NCBI Taxonomy" id="154538"/>
    <lineage>
        <taxon>Eukaryota</taxon>
        <taxon>Fungi</taxon>
        <taxon>Dikarya</taxon>
        <taxon>Basidiomycota</taxon>
        <taxon>Agaricomycotina</taxon>
        <taxon>Agaricomycetes</taxon>
        <taxon>Polyporales</taxon>
        <taxon>Polyporaceae</taxon>
        <taxon>Trametes</taxon>
    </lineage>
</organism>
<feature type="compositionally biased region" description="Acidic residues" evidence="2">
    <location>
        <begin position="96"/>
        <end position="105"/>
    </location>
</feature>
<dbReference type="EMBL" id="MNAD01000421">
    <property type="protein sequence ID" value="OJT13234.1"/>
    <property type="molecule type" value="Genomic_DNA"/>
</dbReference>
<keyword evidence="5" id="KW-1185">Reference proteome</keyword>
<feature type="compositionally biased region" description="Low complexity" evidence="2">
    <location>
        <begin position="64"/>
        <end position="78"/>
    </location>
</feature>
<evidence type="ECO:0000259" key="3">
    <source>
        <dbReference type="PROSITE" id="PS50157"/>
    </source>
</evidence>
<dbReference type="Proteomes" id="UP000184267">
    <property type="component" value="Unassembled WGS sequence"/>
</dbReference>
<feature type="compositionally biased region" description="Low complexity" evidence="2">
    <location>
        <begin position="151"/>
        <end position="162"/>
    </location>
</feature>
<dbReference type="PROSITE" id="PS50157">
    <property type="entry name" value="ZINC_FINGER_C2H2_2"/>
    <property type="match status" value="1"/>
</dbReference>